<protein>
    <recommendedName>
        <fullName evidence="3">DUF3106 domain-containing protein</fullName>
    </recommendedName>
</protein>
<accession>A0AAU9AS69</accession>
<evidence type="ECO:0000313" key="2">
    <source>
        <dbReference type="Proteomes" id="UP000218824"/>
    </source>
</evidence>
<gene>
    <name evidence="1" type="ORF">LEN_4507</name>
</gene>
<reference evidence="1 2" key="1">
    <citation type="journal article" date="2017" name="DNA Res.">
        <title>Complete genome sequence and expression profile of the commercial lytic enzyme producer Lysobacter enzymogenes M497-1.</title>
        <authorList>
            <person name="Takami H."/>
            <person name="Toyoda A."/>
            <person name="Uchiyama I."/>
            <person name="Itoh T."/>
            <person name="Takaki Y."/>
            <person name="Arai W."/>
            <person name="Nishi S."/>
            <person name="Kawai M."/>
            <person name="Shinya K."/>
            <person name="Ikeda H."/>
        </authorList>
    </citation>
    <scope>NUCLEOTIDE SEQUENCE [LARGE SCALE GENOMIC DNA]</scope>
    <source>
        <strain evidence="1 2">M497-1</strain>
    </source>
</reference>
<dbReference type="InterPro" id="IPR021455">
    <property type="entry name" value="DUF3106"/>
</dbReference>
<dbReference type="EMBL" id="AP014940">
    <property type="protein sequence ID" value="BAV99994.1"/>
    <property type="molecule type" value="Genomic_DNA"/>
</dbReference>
<dbReference type="Pfam" id="PF11304">
    <property type="entry name" value="DUF3106"/>
    <property type="match status" value="1"/>
</dbReference>
<evidence type="ECO:0008006" key="3">
    <source>
        <dbReference type="Google" id="ProtNLM"/>
    </source>
</evidence>
<proteinExistence type="predicted"/>
<evidence type="ECO:0000313" key="1">
    <source>
        <dbReference type="EMBL" id="BAV99994.1"/>
    </source>
</evidence>
<dbReference type="AlphaFoldDB" id="A0AAU9AS69"/>
<organism evidence="1 2">
    <name type="scientific">Lysobacter enzymogenes</name>
    <dbReference type="NCBI Taxonomy" id="69"/>
    <lineage>
        <taxon>Bacteria</taxon>
        <taxon>Pseudomonadati</taxon>
        <taxon>Pseudomonadota</taxon>
        <taxon>Gammaproteobacteria</taxon>
        <taxon>Lysobacterales</taxon>
        <taxon>Lysobacteraceae</taxon>
        <taxon>Lysobacter</taxon>
    </lineage>
</organism>
<dbReference type="KEGG" id="lem:LEN_4507"/>
<sequence>MAAAAWLPARALPPELERSLTKLPPPVRARIQANGQRWDGWDEAQRREFAQRAAQWNQLGAGERGVRRERYLAWQALSADERAQSQAAAARLAALPPEQQQALRAQFDALDRSERRGWLLGPALGADYPALQPLLAQLPPEQHAPMLTALRGLTAAQRKDLAVLAQRTPPQERERLRAGLLAAPAAQRGAWLQDALAR</sequence>
<dbReference type="Proteomes" id="UP000218824">
    <property type="component" value="Chromosome"/>
</dbReference>
<name>A0AAU9AS69_LYSEN</name>